<organism evidence="2 3">
    <name type="scientific">Ascobolus immersus RN42</name>
    <dbReference type="NCBI Taxonomy" id="1160509"/>
    <lineage>
        <taxon>Eukaryota</taxon>
        <taxon>Fungi</taxon>
        <taxon>Dikarya</taxon>
        <taxon>Ascomycota</taxon>
        <taxon>Pezizomycotina</taxon>
        <taxon>Pezizomycetes</taxon>
        <taxon>Pezizales</taxon>
        <taxon>Ascobolaceae</taxon>
        <taxon>Ascobolus</taxon>
    </lineage>
</organism>
<feature type="compositionally biased region" description="Low complexity" evidence="1">
    <location>
        <begin position="38"/>
        <end position="54"/>
    </location>
</feature>
<feature type="compositionally biased region" description="Polar residues" evidence="1">
    <location>
        <begin position="119"/>
        <end position="140"/>
    </location>
</feature>
<name>A0A3N4IE08_ASCIM</name>
<feature type="region of interest" description="Disordered" evidence="1">
    <location>
        <begin position="1"/>
        <end position="152"/>
    </location>
</feature>
<protein>
    <submittedName>
        <fullName evidence="2">Uncharacterized protein</fullName>
    </submittedName>
</protein>
<accession>A0A3N4IE08</accession>
<feature type="compositionally biased region" description="Basic and acidic residues" evidence="1">
    <location>
        <begin position="109"/>
        <end position="118"/>
    </location>
</feature>
<feature type="compositionally biased region" description="Polar residues" evidence="1">
    <location>
        <begin position="18"/>
        <end position="29"/>
    </location>
</feature>
<feature type="region of interest" description="Disordered" evidence="1">
    <location>
        <begin position="373"/>
        <end position="396"/>
    </location>
</feature>
<gene>
    <name evidence="2" type="ORF">BJ508DRAFT_343707</name>
</gene>
<evidence type="ECO:0000313" key="3">
    <source>
        <dbReference type="Proteomes" id="UP000275078"/>
    </source>
</evidence>
<feature type="compositionally biased region" description="Basic residues" evidence="1">
    <location>
        <begin position="85"/>
        <end position="96"/>
    </location>
</feature>
<keyword evidence="3" id="KW-1185">Reference proteome</keyword>
<evidence type="ECO:0000256" key="1">
    <source>
        <dbReference type="SAM" id="MobiDB-lite"/>
    </source>
</evidence>
<dbReference type="AlphaFoldDB" id="A0A3N4IE08"/>
<sequence>MVKNPPSSRASKALPASQHRSFTAASTAPLNVPHKTISKASSTKSASPAKSSKPAKGHTEKGNDADATSPAKKAGDGPPSSKPVPKPRKDKGKKTLSPKQNKPSVGKGAKMDETKESHAATTSAPTSGQPTSQVDTSLTTDLPAPIEHEDDFNDFYEDDMNEDDMNEDDFNAPLGQRLLRYDEIEIGEVVDALIMLNPEDNPSQIIAQRVFHPCAVISKLDEHKQITGYGCSTFGNSKYRSNISPVSFCNDAGYRSRVYSYLPMNKTVYGGHDPEWALHIPTVGKKTIGYLCTGYRSYMNFRRDKEVTEVRPAFTKAGDEIKTTISKDALKYILAHGRIYYKSHDGQSTFDLPAFERRTKRLTDKMRTKLQPVEVQQETSEAVDGHNAQDGIGEAAKGLDEVELDALRKRRWEQRLSSKRQHIVFDNDGSPKQKTTGPAARASSLKRKRGVADDDDYTVPLLHKKKWRRAHQDCPHTPPCAIPSSKPSVPPKIPVSSSPIPSKASLYTSEAFTAAYLKEIAAGRQPKVRITLHRHGVLQSQGVEECDQGIYESICMGQEQSELASALGVN</sequence>
<feature type="compositionally biased region" description="Polar residues" evidence="1">
    <location>
        <begin position="1"/>
        <end position="10"/>
    </location>
</feature>
<reference evidence="2 3" key="1">
    <citation type="journal article" date="2018" name="Nat. Ecol. Evol.">
        <title>Pezizomycetes genomes reveal the molecular basis of ectomycorrhizal truffle lifestyle.</title>
        <authorList>
            <person name="Murat C."/>
            <person name="Payen T."/>
            <person name="Noel B."/>
            <person name="Kuo A."/>
            <person name="Morin E."/>
            <person name="Chen J."/>
            <person name="Kohler A."/>
            <person name="Krizsan K."/>
            <person name="Balestrini R."/>
            <person name="Da Silva C."/>
            <person name="Montanini B."/>
            <person name="Hainaut M."/>
            <person name="Levati E."/>
            <person name="Barry K.W."/>
            <person name="Belfiori B."/>
            <person name="Cichocki N."/>
            <person name="Clum A."/>
            <person name="Dockter R.B."/>
            <person name="Fauchery L."/>
            <person name="Guy J."/>
            <person name="Iotti M."/>
            <person name="Le Tacon F."/>
            <person name="Lindquist E.A."/>
            <person name="Lipzen A."/>
            <person name="Malagnac F."/>
            <person name="Mello A."/>
            <person name="Molinier V."/>
            <person name="Miyauchi S."/>
            <person name="Poulain J."/>
            <person name="Riccioni C."/>
            <person name="Rubini A."/>
            <person name="Sitrit Y."/>
            <person name="Splivallo R."/>
            <person name="Traeger S."/>
            <person name="Wang M."/>
            <person name="Zifcakova L."/>
            <person name="Wipf D."/>
            <person name="Zambonelli A."/>
            <person name="Paolocci F."/>
            <person name="Nowrousian M."/>
            <person name="Ottonello S."/>
            <person name="Baldrian P."/>
            <person name="Spatafora J.W."/>
            <person name="Henrissat B."/>
            <person name="Nagy L.G."/>
            <person name="Aury J.M."/>
            <person name="Wincker P."/>
            <person name="Grigoriev I.V."/>
            <person name="Bonfante P."/>
            <person name="Martin F.M."/>
        </authorList>
    </citation>
    <scope>NUCLEOTIDE SEQUENCE [LARGE SCALE GENOMIC DNA]</scope>
    <source>
        <strain evidence="2 3">RN42</strain>
    </source>
</reference>
<proteinExistence type="predicted"/>
<feature type="region of interest" description="Disordered" evidence="1">
    <location>
        <begin position="468"/>
        <end position="500"/>
    </location>
</feature>
<evidence type="ECO:0000313" key="2">
    <source>
        <dbReference type="EMBL" id="RPA82928.1"/>
    </source>
</evidence>
<dbReference type="Proteomes" id="UP000275078">
    <property type="component" value="Unassembled WGS sequence"/>
</dbReference>
<dbReference type="EMBL" id="ML119668">
    <property type="protein sequence ID" value="RPA82928.1"/>
    <property type="molecule type" value="Genomic_DNA"/>
</dbReference>
<feature type="region of interest" description="Disordered" evidence="1">
    <location>
        <begin position="422"/>
        <end position="451"/>
    </location>
</feature>